<feature type="region of interest" description="Disordered" evidence="1">
    <location>
        <begin position="536"/>
        <end position="555"/>
    </location>
</feature>
<dbReference type="InterPro" id="IPR025525">
    <property type="entry name" value="hAT-like_transposase_RNase-H"/>
</dbReference>
<sequence>MDSNIPSLGDEELGDDGEEQPQANSNRRPNTSTESGTGVTRKRSRTSDVWSSFVMCPKIKMQDPKQMYFKKGQSSQMTVSNPKSQEEFRTIVAETIVLHDLPFTFVEWSGVRRMIKYCTDDFHLVSRNTARVNVLKLYGIEKCKVQKMLEESPGRICLTSDLWTSLATDDGLKEVDNVVHKVRESVKYARASQTRKQKFLQCVNRVGLEPKRGLRQDVPTRWNSTYLMIDSAIYYRLAWTALELADPFYKHCPSASEWDSVEKLCKFLHHFYDTTCLFSGTKYPTSNLYMPKVFMTHLTLKQNLDSDDPFFKEMSNQMYSKFQKYWADFSTILAIGIILDPRYKMEFIQFVYDRLYGAESEQFEVVKMKLSALFNEYVTSSTRRSTIRSSPASLPTTSSELQPVDDLDLVLKDFDSNLSGDTFSTQRTQLDLYLEERRLERSMDLNILDFWKGNQPRYPELAAMARDVLSIPISTVASESTFSISGRVLDQFRSSLSPNVAQAIVCSRDWIFGNGESATLKCEEITKDMWELENDGSVASNQPTEVEGSIQQPIS</sequence>
<feature type="compositionally biased region" description="Polar residues" evidence="1">
    <location>
        <begin position="537"/>
        <end position="555"/>
    </location>
</feature>
<reference evidence="4" key="2">
    <citation type="submission" date="2023-06" db="EMBL/GenBank/DDBJ databases">
        <authorList>
            <person name="Swenson N.G."/>
            <person name="Wegrzyn J.L."/>
            <person name="Mcevoy S.L."/>
        </authorList>
    </citation>
    <scope>NUCLEOTIDE SEQUENCE</scope>
    <source>
        <strain evidence="4">NS2018</strain>
        <tissue evidence="4">Leaf</tissue>
    </source>
</reference>
<dbReference type="PANTHER" id="PTHR23272:SF184">
    <property type="entry name" value="OS03G0311250 PROTEIN"/>
    <property type="match status" value="1"/>
</dbReference>
<feature type="domain" description="HAT C-terminal dimerisation" evidence="2">
    <location>
        <begin position="430"/>
        <end position="511"/>
    </location>
</feature>
<dbReference type="GO" id="GO:0003677">
    <property type="term" value="F:DNA binding"/>
    <property type="evidence" value="ECO:0007669"/>
    <property type="project" value="InterPro"/>
</dbReference>
<dbReference type="SUPFAM" id="SSF53098">
    <property type="entry name" value="Ribonuclease H-like"/>
    <property type="match status" value="1"/>
</dbReference>
<evidence type="ECO:0008006" key="6">
    <source>
        <dbReference type="Google" id="ProtNLM"/>
    </source>
</evidence>
<gene>
    <name evidence="4" type="ORF">LWI29_005641</name>
</gene>
<dbReference type="Pfam" id="PF05699">
    <property type="entry name" value="Dimer_Tnp_hAT"/>
    <property type="match status" value="1"/>
</dbReference>
<dbReference type="Pfam" id="PF14372">
    <property type="entry name" value="hAT-like_RNase-H"/>
    <property type="match status" value="1"/>
</dbReference>
<evidence type="ECO:0000259" key="2">
    <source>
        <dbReference type="Pfam" id="PF05699"/>
    </source>
</evidence>
<evidence type="ECO:0000313" key="4">
    <source>
        <dbReference type="EMBL" id="KAK0583963.1"/>
    </source>
</evidence>
<dbReference type="GO" id="GO:0046983">
    <property type="term" value="F:protein dimerization activity"/>
    <property type="evidence" value="ECO:0007669"/>
    <property type="project" value="InterPro"/>
</dbReference>
<comment type="caution">
    <text evidence="4">The sequence shown here is derived from an EMBL/GenBank/DDBJ whole genome shotgun (WGS) entry which is preliminary data.</text>
</comment>
<protein>
    <recommendedName>
        <fullName evidence="6">Transposase</fullName>
    </recommendedName>
</protein>
<dbReference type="InterPro" id="IPR012337">
    <property type="entry name" value="RNaseH-like_sf"/>
</dbReference>
<organism evidence="4 5">
    <name type="scientific">Acer saccharum</name>
    <name type="common">Sugar maple</name>
    <dbReference type="NCBI Taxonomy" id="4024"/>
    <lineage>
        <taxon>Eukaryota</taxon>
        <taxon>Viridiplantae</taxon>
        <taxon>Streptophyta</taxon>
        <taxon>Embryophyta</taxon>
        <taxon>Tracheophyta</taxon>
        <taxon>Spermatophyta</taxon>
        <taxon>Magnoliopsida</taxon>
        <taxon>eudicotyledons</taxon>
        <taxon>Gunneridae</taxon>
        <taxon>Pentapetalae</taxon>
        <taxon>rosids</taxon>
        <taxon>malvids</taxon>
        <taxon>Sapindales</taxon>
        <taxon>Sapindaceae</taxon>
        <taxon>Hippocastanoideae</taxon>
        <taxon>Acereae</taxon>
        <taxon>Acer</taxon>
    </lineage>
</organism>
<evidence type="ECO:0000256" key="1">
    <source>
        <dbReference type="SAM" id="MobiDB-lite"/>
    </source>
</evidence>
<feature type="compositionally biased region" description="Acidic residues" evidence="1">
    <location>
        <begin position="9"/>
        <end position="19"/>
    </location>
</feature>
<feature type="region of interest" description="Disordered" evidence="1">
    <location>
        <begin position="1"/>
        <end position="44"/>
    </location>
</feature>
<evidence type="ECO:0000313" key="5">
    <source>
        <dbReference type="Proteomes" id="UP001168877"/>
    </source>
</evidence>
<dbReference type="PANTHER" id="PTHR23272">
    <property type="entry name" value="BED FINGER-RELATED"/>
    <property type="match status" value="1"/>
</dbReference>
<feature type="domain" description="hAT-like transposase RNase-H fold" evidence="3">
    <location>
        <begin position="279"/>
        <end position="377"/>
    </location>
</feature>
<dbReference type="Proteomes" id="UP001168877">
    <property type="component" value="Unassembled WGS sequence"/>
</dbReference>
<dbReference type="AlphaFoldDB" id="A0AA39VN03"/>
<dbReference type="EMBL" id="JAUESC010000383">
    <property type="protein sequence ID" value="KAK0583963.1"/>
    <property type="molecule type" value="Genomic_DNA"/>
</dbReference>
<dbReference type="InterPro" id="IPR008906">
    <property type="entry name" value="HATC_C_dom"/>
</dbReference>
<name>A0AA39VN03_ACESA</name>
<evidence type="ECO:0000259" key="3">
    <source>
        <dbReference type="Pfam" id="PF14372"/>
    </source>
</evidence>
<accession>A0AA39VN03</accession>
<keyword evidence="5" id="KW-1185">Reference proteome</keyword>
<reference evidence="4" key="1">
    <citation type="journal article" date="2022" name="Plant J.">
        <title>Strategies of tolerance reflected in two North American maple genomes.</title>
        <authorList>
            <person name="McEvoy S.L."/>
            <person name="Sezen U.U."/>
            <person name="Trouern-Trend A."/>
            <person name="McMahon S.M."/>
            <person name="Schaberg P.G."/>
            <person name="Yang J."/>
            <person name="Wegrzyn J.L."/>
            <person name="Swenson N.G."/>
        </authorList>
    </citation>
    <scope>NUCLEOTIDE SEQUENCE</scope>
    <source>
        <strain evidence="4">NS2018</strain>
    </source>
</reference>
<proteinExistence type="predicted"/>
<feature type="compositionally biased region" description="Polar residues" evidence="1">
    <location>
        <begin position="21"/>
        <end position="38"/>
    </location>
</feature>